<protein>
    <submittedName>
        <fullName evidence="1">Uncharacterized protein</fullName>
    </submittedName>
</protein>
<proteinExistence type="predicted"/>
<dbReference type="EMBL" id="JACVDC010000044">
    <property type="protein sequence ID" value="MBC9797029.1"/>
    <property type="molecule type" value="Genomic_DNA"/>
</dbReference>
<dbReference type="RefSeq" id="WP_187966169.1">
    <property type="nucleotide sequence ID" value="NZ_JACVDC010000044.1"/>
</dbReference>
<accession>A0A926JTE4</accession>
<reference evidence="1 2" key="1">
    <citation type="submission" date="2020-09" db="EMBL/GenBank/DDBJ databases">
        <title>Sinomicrobium weinanense sp. nov., a halophilic bacteria isolated from saline-alkali soil.</title>
        <authorList>
            <person name="Wu P."/>
            <person name="Ren H."/>
            <person name="Mei Y."/>
            <person name="Liang Y."/>
            <person name="Chen Z."/>
        </authorList>
    </citation>
    <scope>NUCLEOTIDE SEQUENCE [LARGE SCALE GENOMIC DNA]</scope>
    <source>
        <strain evidence="1 2">FJxs</strain>
    </source>
</reference>
<name>A0A926JTE4_9FLAO</name>
<gene>
    <name evidence="1" type="ORF">IBL28_13705</name>
</gene>
<dbReference type="AlphaFoldDB" id="A0A926JTE4"/>
<sequence length="275" mass="31753">MKTGNKYAIEYEFSVPSEIMINDIVLDIDLQDGAFGPEFINHYILNDGEQTVRIKLMHPFVERGGKLTPNEVKRLSENLAIHNVKPDENYEVEVVKKLSFPELKDSVPYIEHKWTFETNLPFELQGWKNSEDLTQWDEKELEKEVVAKFRQLRDLLNSGNGAGFMEEIKKCNEEYFTANYFTEDEKKEYTTNLLDSYSSLKGLVPPIQNYNLRIMGNGRVVTLESTGKYKGQCILTTENKDQGSIYQIYVMLHKPQGAKDFEVVRINGQIAGMEE</sequence>
<dbReference type="Proteomes" id="UP000653730">
    <property type="component" value="Unassembled WGS sequence"/>
</dbReference>
<evidence type="ECO:0000313" key="1">
    <source>
        <dbReference type="EMBL" id="MBC9797029.1"/>
    </source>
</evidence>
<comment type="caution">
    <text evidence="1">The sequence shown here is derived from an EMBL/GenBank/DDBJ whole genome shotgun (WGS) entry which is preliminary data.</text>
</comment>
<keyword evidence="2" id="KW-1185">Reference proteome</keyword>
<evidence type="ECO:0000313" key="2">
    <source>
        <dbReference type="Proteomes" id="UP000653730"/>
    </source>
</evidence>
<organism evidence="1 2">
    <name type="scientific">Sinomicrobium weinanense</name>
    <dbReference type="NCBI Taxonomy" id="2842200"/>
    <lineage>
        <taxon>Bacteria</taxon>
        <taxon>Pseudomonadati</taxon>
        <taxon>Bacteroidota</taxon>
        <taxon>Flavobacteriia</taxon>
        <taxon>Flavobacteriales</taxon>
        <taxon>Flavobacteriaceae</taxon>
        <taxon>Sinomicrobium</taxon>
    </lineage>
</organism>